<reference evidence="1" key="1">
    <citation type="submission" date="2018-05" db="EMBL/GenBank/DDBJ databases">
        <authorList>
            <person name="Lanie J.A."/>
            <person name="Ng W.-L."/>
            <person name="Kazmierczak K.M."/>
            <person name="Andrzejewski T.M."/>
            <person name="Davidsen T.M."/>
            <person name="Wayne K.J."/>
            <person name="Tettelin H."/>
            <person name="Glass J.I."/>
            <person name="Rusch D."/>
            <person name="Podicherti R."/>
            <person name="Tsui H.-C.T."/>
            <person name="Winkler M.E."/>
        </authorList>
    </citation>
    <scope>NUCLEOTIDE SEQUENCE</scope>
</reference>
<feature type="non-terminal residue" evidence="1">
    <location>
        <position position="306"/>
    </location>
</feature>
<dbReference type="GO" id="GO:0005737">
    <property type="term" value="C:cytoplasm"/>
    <property type="evidence" value="ECO:0007669"/>
    <property type="project" value="TreeGrafter"/>
</dbReference>
<dbReference type="AlphaFoldDB" id="A0A382SXP7"/>
<proteinExistence type="predicted"/>
<evidence type="ECO:0000313" key="1">
    <source>
        <dbReference type="EMBL" id="SVD14674.1"/>
    </source>
</evidence>
<feature type="non-terminal residue" evidence="1">
    <location>
        <position position="1"/>
    </location>
</feature>
<gene>
    <name evidence="1" type="ORF">METZ01_LOCUS367528</name>
</gene>
<name>A0A382SXP7_9ZZZZ</name>
<dbReference type="InterPro" id="IPR004993">
    <property type="entry name" value="GH3"/>
</dbReference>
<protein>
    <submittedName>
        <fullName evidence="1">Uncharacterized protein</fullName>
    </submittedName>
</protein>
<organism evidence="1">
    <name type="scientific">marine metagenome</name>
    <dbReference type="NCBI Taxonomy" id="408172"/>
    <lineage>
        <taxon>unclassified sequences</taxon>
        <taxon>metagenomes</taxon>
        <taxon>ecological metagenomes</taxon>
    </lineage>
</organism>
<dbReference type="Pfam" id="PF03321">
    <property type="entry name" value="GH3"/>
    <property type="match status" value="1"/>
</dbReference>
<dbReference type="PANTHER" id="PTHR31901:SF9">
    <property type="entry name" value="GH3 DOMAIN-CONTAINING PROTEIN"/>
    <property type="match status" value="1"/>
</dbReference>
<sequence length="306" mass="33942">LSIVHANRNTHFGRSHNFAAIDDCSSFMQNVPVHTYEHLRPQINAQGQHREPVLTAAMPVMYNQTSGTTGKPKYIPVLQQNLDALKRSQHIFSYMQYRARPEAFHGKLLGLVSPAIDGYLENGIPYGSASGHIYKTMPKIARAKYVLPIEVFEITDYDSKYYIIALLSLAEENITYFGTANPSTCHRLLEVINQQLVTLLQELATGTCNCFDTLPTAQAAAIRQHLQPNPIRADQLRQLAQTTDTLAFSDVWPYLQVLTTWTGGSCGISLAGILPYFPANIQVIELGYLASEVRGTITIDANTNTG</sequence>
<dbReference type="EMBL" id="UINC01132389">
    <property type="protein sequence ID" value="SVD14674.1"/>
    <property type="molecule type" value="Genomic_DNA"/>
</dbReference>
<dbReference type="SUPFAM" id="SSF56801">
    <property type="entry name" value="Acetyl-CoA synthetase-like"/>
    <property type="match status" value="1"/>
</dbReference>
<accession>A0A382SXP7</accession>
<dbReference type="PANTHER" id="PTHR31901">
    <property type="entry name" value="GH3 DOMAIN-CONTAINING PROTEIN"/>
    <property type="match status" value="1"/>
</dbReference>
<dbReference type="GO" id="GO:0016881">
    <property type="term" value="F:acid-amino acid ligase activity"/>
    <property type="evidence" value="ECO:0007669"/>
    <property type="project" value="TreeGrafter"/>
</dbReference>